<comment type="caution">
    <text evidence="1">The sequence shown here is derived from an EMBL/GenBank/DDBJ whole genome shotgun (WGS) entry which is preliminary data.</text>
</comment>
<name>A0ABN3J945_9ACTN</name>
<sequence length="67" mass="8114">MGNEWDPLDSLIVEGRRLRAIMWIRTTFDCGLQEAIAFLYVRYEHLRQTRPDDFTESPEEYWRGVYT</sequence>
<accession>A0ABN3J945</accession>
<protein>
    <submittedName>
        <fullName evidence="1">Uncharacterized protein</fullName>
    </submittedName>
</protein>
<dbReference type="Proteomes" id="UP001501231">
    <property type="component" value="Unassembled WGS sequence"/>
</dbReference>
<proteinExistence type="predicted"/>
<dbReference type="EMBL" id="BAAARW010000013">
    <property type="protein sequence ID" value="GAA2424488.1"/>
    <property type="molecule type" value="Genomic_DNA"/>
</dbReference>
<gene>
    <name evidence="1" type="ORF">GCM10010191_40900</name>
</gene>
<evidence type="ECO:0000313" key="2">
    <source>
        <dbReference type="Proteomes" id="UP001501231"/>
    </source>
</evidence>
<keyword evidence="2" id="KW-1185">Reference proteome</keyword>
<dbReference type="RefSeq" id="WP_344590770.1">
    <property type="nucleotide sequence ID" value="NZ_BAAARW010000013.1"/>
</dbReference>
<organism evidence="1 2">
    <name type="scientific">Actinomadura vinacea</name>
    <dbReference type="NCBI Taxonomy" id="115336"/>
    <lineage>
        <taxon>Bacteria</taxon>
        <taxon>Bacillati</taxon>
        <taxon>Actinomycetota</taxon>
        <taxon>Actinomycetes</taxon>
        <taxon>Streptosporangiales</taxon>
        <taxon>Thermomonosporaceae</taxon>
        <taxon>Actinomadura</taxon>
    </lineage>
</organism>
<evidence type="ECO:0000313" key="1">
    <source>
        <dbReference type="EMBL" id="GAA2424488.1"/>
    </source>
</evidence>
<reference evidence="1 2" key="1">
    <citation type="journal article" date="2019" name="Int. J. Syst. Evol. Microbiol.">
        <title>The Global Catalogue of Microorganisms (GCM) 10K type strain sequencing project: providing services to taxonomists for standard genome sequencing and annotation.</title>
        <authorList>
            <consortium name="The Broad Institute Genomics Platform"/>
            <consortium name="The Broad Institute Genome Sequencing Center for Infectious Disease"/>
            <person name="Wu L."/>
            <person name="Ma J."/>
        </authorList>
    </citation>
    <scope>NUCLEOTIDE SEQUENCE [LARGE SCALE GENOMIC DNA]</scope>
    <source>
        <strain evidence="1 2">JCM 3325</strain>
    </source>
</reference>